<evidence type="ECO:0000313" key="2">
    <source>
        <dbReference type="Proteomes" id="UP000198815"/>
    </source>
</evidence>
<name>A0A1H9PP89_9ACTN</name>
<dbReference type="InterPro" id="IPR024747">
    <property type="entry name" value="Pyridox_Oxase-rel"/>
</dbReference>
<accession>A0A1H9PP89</accession>
<gene>
    <name evidence="1" type="ORF">SAMN05443377_101183</name>
</gene>
<dbReference type="AlphaFoldDB" id="A0A1H9PP89"/>
<dbReference type="Pfam" id="PF12900">
    <property type="entry name" value="Pyridox_ox_2"/>
    <property type="match status" value="1"/>
</dbReference>
<evidence type="ECO:0000313" key="1">
    <source>
        <dbReference type="EMBL" id="SER50081.1"/>
    </source>
</evidence>
<keyword evidence="2" id="KW-1185">Reference proteome</keyword>
<reference evidence="1 2" key="1">
    <citation type="submission" date="2016-10" db="EMBL/GenBank/DDBJ databases">
        <authorList>
            <person name="de Groot N.N."/>
        </authorList>
    </citation>
    <scope>NUCLEOTIDE SEQUENCE [LARGE SCALE GENOMIC DNA]</scope>
    <source>
        <strain evidence="1 2">DSM 16859</strain>
    </source>
</reference>
<proteinExistence type="predicted"/>
<dbReference type="SUPFAM" id="SSF50475">
    <property type="entry name" value="FMN-binding split barrel"/>
    <property type="match status" value="1"/>
</dbReference>
<dbReference type="EMBL" id="FOGZ01000001">
    <property type="protein sequence ID" value="SER50081.1"/>
    <property type="molecule type" value="Genomic_DNA"/>
</dbReference>
<dbReference type="Gene3D" id="2.30.110.10">
    <property type="entry name" value="Electron Transport, Fmn-binding Protein, Chain A"/>
    <property type="match status" value="1"/>
</dbReference>
<dbReference type="Proteomes" id="UP000198815">
    <property type="component" value="Unassembled WGS sequence"/>
</dbReference>
<organism evidence="1 2">
    <name type="scientific">Propionibacterium cyclohexanicum</name>
    <dbReference type="NCBI Taxonomy" id="64702"/>
    <lineage>
        <taxon>Bacteria</taxon>
        <taxon>Bacillati</taxon>
        <taxon>Actinomycetota</taxon>
        <taxon>Actinomycetes</taxon>
        <taxon>Propionibacteriales</taxon>
        <taxon>Propionibacteriaceae</taxon>
        <taxon>Propionibacterium</taxon>
    </lineage>
</organism>
<sequence length="160" mass="17337">MAATPCSRPDIGGGLLLDECMADTTSPVSEIPEDSAWGYLASVEVGRIAVSAGDLPEIFPVNFCLDGESIVFRSAPGTKLEKLAINEHVVFEADGWNEEGGWSVVVKGLGALITDEEELARVKRAPLLPWIPTVKRNWVRITPNRITGRAFFFGPEPAQD</sequence>
<dbReference type="InterPro" id="IPR012349">
    <property type="entry name" value="Split_barrel_FMN-bd"/>
</dbReference>
<protein>
    <submittedName>
        <fullName evidence="1">Nitroimidazol reductase NimA, pyridoxamine 5'-phosphate oxidase superfamily</fullName>
    </submittedName>
</protein>
<dbReference type="STRING" id="64702.SAMN05443377_101183"/>